<keyword evidence="1" id="KW-1133">Transmembrane helix</keyword>
<accession>A0A927MNV3</accession>
<name>A0A927MNV3_9BACL</name>
<feature type="chain" id="PRO_5039512616" description="DUF3888 domain-containing protein" evidence="2">
    <location>
        <begin position="23"/>
        <end position="158"/>
    </location>
</feature>
<organism evidence="3 4">
    <name type="scientific">Sporosarcina limicola</name>
    <dbReference type="NCBI Taxonomy" id="34101"/>
    <lineage>
        <taxon>Bacteria</taxon>
        <taxon>Bacillati</taxon>
        <taxon>Bacillota</taxon>
        <taxon>Bacilli</taxon>
        <taxon>Bacillales</taxon>
        <taxon>Caryophanaceae</taxon>
        <taxon>Sporosarcina</taxon>
    </lineage>
</organism>
<keyword evidence="1" id="KW-0472">Membrane</keyword>
<comment type="caution">
    <text evidence="3">The sequence shown here is derived from an EMBL/GenBank/DDBJ whole genome shotgun (WGS) entry which is preliminary data.</text>
</comment>
<dbReference type="Pfam" id="PF13027">
    <property type="entry name" value="DUF3888"/>
    <property type="match status" value="1"/>
</dbReference>
<dbReference type="EMBL" id="JADBEL010000029">
    <property type="protein sequence ID" value="MBE1556552.1"/>
    <property type="molecule type" value="Genomic_DNA"/>
</dbReference>
<gene>
    <name evidence="3" type="ORF">H4683_003677</name>
</gene>
<proteinExistence type="predicted"/>
<evidence type="ECO:0008006" key="5">
    <source>
        <dbReference type="Google" id="ProtNLM"/>
    </source>
</evidence>
<keyword evidence="4" id="KW-1185">Reference proteome</keyword>
<evidence type="ECO:0000313" key="4">
    <source>
        <dbReference type="Proteomes" id="UP000658225"/>
    </source>
</evidence>
<dbReference type="Proteomes" id="UP000658225">
    <property type="component" value="Unassembled WGS sequence"/>
</dbReference>
<dbReference type="AlphaFoldDB" id="A0A927MNV3"/>
<keyword evidence="2" id="KW-0732">Signal</keyword>
<feature type="signal peptide" evidence="2">
    <location>
        <begin position="1"/>
        <end position="22"/>
    </location>
</feature>
<reference evidence="3" key="1">
    <citation type="submission" date="2020-10" db="EMBL/GenBank/DDBJ databases">
        <title>Genomic Encyclopedia of Type Strains, Phase IV (KMG-IV): sequencing the most valuable type-strain genomes for metagenomic binning, comparative biology and taxonomic classification.</title>
        <authorList>
            <person name="Goeker M."/>
        </authorList>
    </citation>
    <scope>NUCLEOTIDE SEQUENCE</scope>
    <source>
        <strain evidence="3">DSM 13886</strain>
    </source>
</reference>
<evidence type="ECO:0000313" key="3">
    <source>
        <dbReference type="EMBL" id="MBE1556552.1"/>
    </source>
</evidence>
<evidence type="ECO:0000256" key="1">
    <source>
        <dbReference type="SAM" id="Phobius"/>
    </source>
</evidence>
<evidence type="ECO:0000256" key="2">
    <source>
        <dbReference type="SAM" id="SignalP"/>
    </source>
</evidence>
<feature type="transmembrane region" description="Helical" evidence="1">
    <location>
        <begin position="135"/>
        <end position="156"/>
    </location>
</feature>
<keyword evidence="1" id="KW-0812">Transmembrane</keyword>
<protein>
    <recommendedName>
        <fullName evidence="5">DUF3888 domain-containing protein</fullName>
    </recommendedName>
</protein>
<dbReference type="RefSeq" id="WP_192600189.1">
    <property type="nucleotide sequence ID" value="NZ_JADBEL010000029.1"/>
</dbReference>
<sequence>MTYEKSLLILITFLALFSPVQSETVTENENDIQLRDDLIFVMLYPSIQQELEKQYGEITQNECGKIIKIEKLPIGTYLFNVTVQVRTFEDAHGPPNDLVTITFSNEKTTEWHAIDFKRKRLKSIEIRYFITKKRWVQFSLYPIFSAVLSIISVTILSF</sequence>
<dbReference type="InterPro" id="IPR024984">
    <property type="entry name" value="DUF3888"/>
</dbReference>